<evidence type="ECO:0008006" key="3">
    <source>
        <dbReference type="Google" id="ProtNLM"/>
    </source>
</evidence>
<dbReference type="EMBL" id="ATGI01000027">
    <property type="protein sequence ID" value="EPF73364.1"/>
    <property type="molecule type" value="Genomic_DNA"/>
</dbReference>
<dbReference type="RefSeq" id="WP_016656526.1">
    <property type="nucleotide sequence ID" value="NZ_KE340353.1"/>
</dbReference>
<dbReference type="STRING" id="632955.GCA_000829675_03420"/>
<sequence length="177" mass="20320">MNNIEQQLSQIPQFRYIHQHLLTSAQPSAEQLAQIKAYGVDTVINLGLSNEEPVLPHQDQHCANLGLNYLHIPIHWDCPADEQCLLVLDLVHALVQNKIVWVHCPDNRRVSSLMYLYQQFAMAIELPDAQEFLHHIWEPNATWTGLIHAMTLQLQGRKATQELEQSLQQIEPDHTGQ</sequence>
<protein>
    <recommendedName>
        <fullName evidence="3">Tyrosine specific protein phosphatases domain-containing protein</fullName>
    </recommendedName>
</protein>
<dbReference type="SUPFAM" id="SSF52799">
    <property type="entry name" value="(Phosphotyrosine protein) phosphatases II"/>
    <property type="match status" value="1"/>
</dbReference>
<accession>S3NGA3</accession>
<dbReference type="Gene3D" id="3.90.190.10">
    <property type="entry name" value="Protein tyrosine phosphatase superfamily"/>
    <property type="match status" value="1"/>
</dbReference>
<dbReference type="eggNOG" id="COG2365">
    <property type="taxonomic scope" value="Bacteria"/>
</dbReference>
<evidence type="ECO:0000313" key="2">
    <source>
        <dbReference type="Proteomes" id="UP000014568"/>
    </source>
</evidence>
<dbReference type="CDD" id="cd14503">
    <property type="entry name" value="PTP-bact"/>
    <property type="match status" value="1"/>
</dbReference>
<reference evidence="1 2" key="1">
    <citation type="submission" date="2013-06" db="EMBL/GenBank/DDBJ databases">
        <title>The Genome Sequence of Acinetobacter rudis CIP 110305.</title>
        <authorList>
            <consortium name="The Broad Institute Genome Sequencing Platform"/>
            <consortium name="The Broad Institute Genome Sequencing Center for Infectious Disease"/>
            <person name="Cerqueira G."/>
            <person name="Feldgarden M."/>
            <person name="Courvalin P."/>
            <person name="Perichon B."/>
            <person name="Grillot-Courvalin C."/>
            <person name="Clermont D."/>
            <person name="Rocha E."/>
            <person name="Yoon E.-J."/>
            <person name="Nemec A."/>
            <person name="Young S.K."/>
            <person name="Zeng Q."/>
            <person name="Gargeya S."/>
            <person name="Fitzgerald M."/>
            <person name="Abouelleil A."/>
            <person name="Alvarado L."/>
            <person name="Berlin A.M."/>
            <person name="Chapman S.B."/>
            <person name="Dewar J."/>
            <person name="Goldberg J."/>
            <person name="Griggs A."/>
            <person name="Gujja S."/>
            <person name="Hansen M."/>
            <person name="Howarth C."/>
            <person name="Imamovic A."/>
            <person name="Larimer J."/>
            <person name="McCowan C."/>
            <person name="Murphy C."/>
            <person name="Pearson M."/>
            <person name="Priest M."/>
            <person name="Roberts A."/>
            <person name="Saif S."/>
            <person name="Shea T."/>
            <person name="Sykes S."/>
            <person name="Wortman J."/>
            <person name="Nusbaum C."/>
            <person name="Birren B."/>
        </authorList>
    </citation>
    <scope>NUCLEOTIDE SEQUENCE [LARGE SCALE GENOMIC DNA]</scope>
    <source>
        <strain evidence="1 2">CIP 110305</strain>
    </source>
</reference>
<dbReference type="PATRIC" id="fig|421052.3.peg.2072"/>
<comment type="caution">
    <text evidence="1">The sequence shown here is derived from an EMBL/GenBank/DDBJ whole genome shotgun (WGS) entry which is preliminary data.</text>
</comment>
<gene>
    <name evidence="1" type="ORF">F945_02120</name>
</gene>
<proteinExistence type="predicted"/>
<dbReference type="Proteomes" id="UP000014568">
    <property type="component" value="Unassembled WGS sequence"/>
</dbReference>
<name>S3NGA3_9GAMM</name>
<dbReference type="OrthoDB" id="7391097at2"/>
<organism evidence="1 2">
    <name type="scientific">Acinetobacter rudis CIP 110305</name>
    <dbReference type="NCBI Taxonomy" id="421052"/>
    <lineage>
        <taxon>Bacteria</taxon>
        <taxon>Pseudomonadati</taxon>
        <taxon>Pseudomonadota</taxon>
        <taxon>Gammaproteobacteria</taxon>
        <taxon>Moraxellales</taxon>
        <taxon>Moraxellaceae</taxon>
        <taxon>Acinetobacter</taxon>
    </lineage>
</organism>
<dbReference type="InterPro" id="IPR029021">
    <property type="entry name" value="Prot-tyrosine_phosphatase-like"/>
</dbReference>
<dbReference type="AlphaFoldDB" id="S3NGA3"/>
<keyword evidence="2" id="KW-1185">Reference proteome</keyword>
<evidence type="ECO:0000313" key="1">
    <source>
        <dbReference type="EMBL" id="EPF73364.1"/>
    </source>
</evidence>
<dbReference type="HOGENOM" id="CLU_105726_0_0_6"/>